<dbReference type="EMBL" id="CP075125">
    <property type="protein sequence ID" value="QWJ38883.1"/>
    <property type="molecule type" value="Genomic_DNA"/>
</dbReference>
<reference evidence="2" key="2">
    <citation type="submission" date="2021-05" db="EMBL/GenBank/DDBJ databases">
        <title>Whole genome PacBio Sequel sequence of Salmonella enterica subsp. enterica.</title>
        <authorList>
            <person name="Hoffmann M."/>
            <person name="Balkey M."/>
            <person name="Luo Y."/>
        </authorList>
    </citation>
    <scope>NUCLEOTIDE SEQUENCE</scope>
    <source>
        <strain evidence="2">CFSAN044945</strain>
    </source>
</reference>
<gene>
    <name evidence="2" type="ORF">A7S67_006210</name>
</gene>
<keyword evidence="1" id="KW-0472">Membrane</keyword>
<dbReference type="AlphaFoldDB" id="A0A8E9Y0D8"/>
<name>A0A8E9Y0D8_SALER</name>
<evidence type="ECO:0000313" key="2">
    <source>
        <dbReference type="EMBL" id="QWJ38883.1"/>
    </source>
</evidence>
<reference evidence="2" key="1">
    <citation type="submission" date="2016-09" db="EMBL/GenBank/DDBJ databases">
        <authorList>
            <person name="Bell R."/>
        </authorList>
    </citation>
    <scope>NUCLEOTIDE SEQUENCE</scope>
    <source>
        <strain evidence="2">CFSAN044945</strain>
    </source>
</reference>
<keyword evidence="1" id="KW-0812">Transmembrane</keyword>
<protein>
    <submittedName>
        <fullName evidence="2">Uncharacterized protein</fullName>
    </submittedName>
</protein>
<accession>A0A8E9Y0D8</accession>
<proteinExistence type="predicted"/>
<keyword evidence="1" id="KW-1133">Transmembrane helix</keyword>
<sequence>MKNGLEIDAPVTTEISRATAWAIRAVALTVVLYGIARLIVAIRWW</sequence>
<organism evidence="2">
    <name type="scientific">Salmonella enterica</name>
    <name type="common">Salmonella choleraesuis</name>
    <dbReference type="NCBI Taxonomy" id="28901"/>
    <lineage>
        <taxon>Bacteria</taxon>
        <taxon>Pseudomonadati</taxon>
        <taxon>Pseudomonadota</taxon>
        <taxon>Gammaproteobacteria</taxon>
        <taxon>Enterobacterales</taxon>
        <taxon>Enterobacteriaceae</taxon>
        <taxon>Salmonella</taxon>
    </lineage>
</organism>
<evidence type="ECO:0000256" key="1">
    <source>
        <dbReference type="SAM" id="Phobius"/>
    </source>
</evidence>
<dbReference type="RefSeq" id="WP_024154134.1">
    <property type="nucleotide sequence ID" value="NZ_CP075125.1"/>
</dbReference>
<feature type="transmembrane region" description="Helical" evidence="1">
    <location>
        <begin position="20"/>
        <end position="40"/>
    </location>
</feature>